<evidence type="ECO:0000313" key="3">
    <source>
        <dbReference type="Proteomes" id="UP000444721"/>
    </source>
</evidence>
<evidence type="ECO:0000256" key="1">
    <source>
        <dbReference type="SAM" id="Phobius"/>
    </source>
</evidence>
<evidence type="ECO:0000313" key="2">
    <source>
        <dbReference type="EMBL" id="KAF0984665.1"/>
    </source>
</evidence>
<dbReference type="VEuPathDB" id="AmoebaDB:NF0083890"/>
<keyword evidence="1" id="KW-1133">Transmembrane helix</keyword>
<sequence>MKNALAVGDCDIVTANTRPLDERKKDVHFQCEFEYASNGWIRSGRDPQLVMNDVYYLNKTGILVGAYDGTNFATFVQTKLTAATYVPFFAVNLQYGAVLNQTVHALLGDAIQFNYWKKQNPICGCEVRAYDASFKLATFTYGNITEMSFGVESRHFQFIHRISCIMVLAIVLVMIQNMWFI</sequence>
<dbReference type="Gene3D" id="3.40.190.10">
    <property type="entry name" value="Periplasmic binding protein-like II"/>
    <property type="match status" value="2"/>
</dbReference>
<proteinExistence type="predicted"/>
<dbReference type="GeneID" id="68107782"/>
<dbReference type="AlphaFoldDB" id="A0A6A5CH99"/>
<dbReference type="Proteomes" id="UP000444721">
    <property type="component" value="Unassembled WGS sequence"/>
</dbReference>
<keyword evidence="3" id="KW-1185">Reference proteome</keyword>
<protein>
    <recommendedName>
        <fullName evidence="4">Solute-binding protein family 3/N-terminal domain-containing protein</fullName>
    </recommendedName>
</protein>
<comment type="caution">
    <text evidence="2">The sequence shown here is derived from an EMBL/GenBank/DDBJ whole genome shotgun (WGS) entry which is preliminary data.</text>
</comment>
<gene>
    <name evidence="2" type="ORF">FDP41_000564</name>
</gene>
<dbReference type="OrthoDB" id="10469780at2759"/>
<organism evidence="2 3">
    <name type="scientific">Naegleria fowleri</name>
    <name type="common">Brain eating amoeba</name>
    <dbReference type="NCBI Taxonomy" id="5763"/>
    <lineage>
        <taxon>Eukaryota</taxon>
        <taxon>Discoba</taxon>
        <taxon>Heterolobosea</taxon>
        <taxon>Tetramitia</taxon>
        <taxon>Eutetramitia</taxon>
        <taxon>Vahlkampfiidae</taxon>
        <taxon>Naegleria</taxon>
    </lineage>
</organism>
<keyword evidence="1" id="KW-0472">Membrane</keyword>
<accession>A0A6A5CH99</accession>
<dbReference type="RefSeq" id="XP_044569378.1">
    <property type="nucleotide sequence ID" value="XM_044709186.1"/>
</dbReference>
<dbReference type="SUPFAM" id="SSF53850">
    <property type="entry name" value="Periplasmic binding protein-like II"/>
    <property type="match status" value="1"/>
</dbReference>
<dbReference type="VEuPathDB" id="AmoebaDB:NfTy_002050"/>
<evidence type="ECO:0008006" key="4">
    <source>
        <dbReference type="Google" id="ProtNLM"/>
    </source>
</evidence>
<feature type="transmembrane region" description="Helical" evidence="1">
    <location>
        <begin position="158"/>
        <end position="179"/>
    </location>
</feature>
<keyword evidence="1" id="KW-0812">Transmembrane</keyword>
<name>A0A6A5CH99_NAEFO</name>
<reference evidence="2 3" key="1">
    <citation type="journal article" date="2019" name="Sci. Rep.">
        <title>Nanopore sequencing improves the draft genome of the human pathogenic amoeba Naegleria fowleri.</title>
        <authorList>
            <person name="Liechti N."/>
            <person name="Schurch N."/>
            <person name="Bruggmann R."/>
            <person name="Wittwer M."/>
        </authorList>
    </citation>
    <scope>NUCLEOTIDE SEQUENCE [LARGE SCALE GENOMIC DNA]</scope>
    <source>
        <strain evidence="2 3">ATCC 30894</strain>
    </source>
</reference>
<dbReference type="VEuPathDB" id="AmoebaDB:FDP41_000564"/>
<dbReference type="EMBL" id="VFQX01000002">
    <property type="protein sequence ID" value="KAF0984665.1"/>
    <property type="molecule type" value="Genomic_DNA"/>
</dbReference>